<dbReference type="AlphaFoldDB" id="J9C1R9"/>
<reference evidence="1" key="1">
    <citation type="journal article" date="2012" name="PLoS ONE">
        <title>Gene sets for utilization of primary and secondary nutrition supplies in the distal gut of endangered iberian lynx.</title>
        <authorList>
            <person name="Alcaide M."/>
            <person name="Messina E."/>
            <person name="Richter M."/>
            <person name="Bargiela R."/>
            <person name="Peplies J."/>
            <person name="Huws S.A."/>
            <person name="Newbold C.J."/>
            <person name="Golyshin P.N."/>
            <person name="Simon M.A."/>
            <person name="Lopez G."/>
            <person name="Yakimov M.M."/>
            <person name="Ferrer M."/>
        </authorList>
    </citation>
    <scope>NUCLEOTIDE SEQUENCE</scope>
</reference>
<name>J9C1R9_9ZZZZ</name>
<comment type="caution">
    <text evidence="1">The sequence shown here is derived from an EMBL/GenBank/DDBJ whole genome shotgun (WGS) entry which is preliminary data.</text>
</comment>
<dbReference type="EMBL" id="AMCI01006769">
    <property type="protein sequence ID" value="EJW93775.1"/>
    <property type="molecule type" value="Genomic_DNA"/>
</dbReference>
<accession>J9C1R9</accession>
<evidence type="ECO:0000313" key="1">
    <source>
        <dbReference type="EMBL" id="EJW93775.1"/>
    </source>
</evidence>
<protein>
    <submittedName>
        <fullName evidence="1">Uncharacterized protein</fullName>
    </submittedName>
</protein>
<sequence length="44" mass="5169">MLLIRFLQIMTRDCILNPLRIINPSLISLPIMQHWSIRPLPITS</sequence>
<gene>
    <name evidence="1" type="ORF">EVA_18117</name>
</gene>
<proteinExistence type="predicted"/>
<organism evidence="1">
    <name type="scientific">gut metagenome</name>
    <dbReference type="NCBI Taxonomy" id="749906"/>
    <lineage>
        <taxon>unclassified sequences</taxon>
        <taxon>metagenomes</taxon>
        <taxon>organismal metagenomes</taxon>
    </lineage>
</organism>